<name>A0A401P179_SCYTO</name>
<sequence length="330" mass="36200">NGDHYQGDWVLDRRQGHGILQYADRSLYEGQWRNDLFNGQGSMIHCSGVTYDGMWINGRPATEATKLVILGEGIQEVVQGSPFTIEVQLQNNEGELTKAENGRVLQIWAGVKHIKLSLTGSDTFLEMVDLEESLFETPFGFDAIRYPLMEYVPEPDKVKGSSADSSRSEITTVGSLGTGDSDVNESKLDLVAATGKPQDSLHDTPDPSPVNKERGTNQEEEALYGSQLYPGAEKDSIPALANQRAESGSAAFWNIALAGPPASYRPFMILDELEKKTSKKLSSRALSDRTTVSQEKISESRWVLQLNQYKSLCVALNSMPCAWGEAASSC</sequence>
<dbReference type="InterPro" id="IPR003409">
    <property type="entry name" value="MORN"/>
</dbReference>
<dbReference type="SUPFAM" id="SSF82185">
    <property type="entry name" value="Histone H3 K4-specific methyltransferase SET7/9 N-terminal domain"/>
    <property type="match status" value="1"/>
</dbReference>
<dbReference type="AlphaFoldDB" id="A0A401P179"/>
<organism evidence="3 4">
    <name type="scientific">Scyliorhinus torazame</name>
    <name type="common">Cloudy catshark</name>
    <name type="synonym">Catulus torazame</name>
    <dbReference type="NCBI Taxonomy" id="75743"/>
    <lineage>
        <taxon>Eukaryota</taxon>
        <taxon>Metazoa</taxon>
        <taxon>Chordata</taxon>
        <taxon>Craniata</taxon>
        <taxon>Vertebrata</taxon>
        <taxon>Chondrichthyes</taxon>
        <taxon>Elasmobranchii</taxon>
        <taxon>Galeomorphii</taxon>
        <taxon>Galeoidea</taxon>
        <taxon>Carcharhiniformes</taxon>
        <taxon>Scyliorhinidae</taxon>
        <taxon>Scyliorhinus</taxon>
    </lineage>
</organism>
<evidence type="ECO:0000256" key="2">
    <source>
        <dbReference type="SAM" id="MobiDB-lite"/>
    </source>
</evidence>
<dbReference type="SMART" id="SM00698">
    <property type="entry name" value="MORN"/>
    <property type="match status" value="2"/>
</dbReference>
<dbReference type="OrthoDB" id="423343at2759"/>
<dbReference type="EMBL" id="BFAA01000126">
    <property type="protein sequence ID" value="GCB66871.1"/>
    <property type="molecule type" value="Genomic_DNA"/>
</dbReference>
<reference evidence="3 4" key="1">
    <citation type="journal article" date="2018" name="Nat. Ecol. Evol.">
        <title>Shark genomes provide insights into elasmobranch evolution and the origin of vertebrates.</title>
        <authorList>
            <person name="Hara Y"/>
            <person name="Yamaguchi K"/>
            <person name="Onimaru K"/>
            <person name="Kadota M"/>
            <person name="Koyanagi M"/>
            <person name="Keeley SD"/>
            <person name="Tatsumi K"/>
            <person name="Tanaka K"/>
            <person name="Motone F"/>
            <person name="Kageyama Y"/>
            <person name="Nozu R"/>
            <person name="Adachi N"/>
            <person name="Nishimura O"/>
            <person name="Nakagawa R"/>
            <person name="Tanegashima C"/>
            <person name="Kiyatake I"/>
            <person name="Matsumoto R"/>
            <person name="Murakumo K"/>
            <person name="Nishida K"/>
            <person name="Terakita A"/>
            <person name="Kuratani S"/>
            <person name="Sato K"/>
            <person name="Hyodo S Kuraku.S."/>
        </authorList>
    </citation>
    <scope>NUCLEOTIDE SEQUENCE [LARGE SCALE GENOMIC DNA]</scope>
</reference>
<dbReference type="PANTHER" id="PTHR43215:SF14">
    <property type="entry name" value="RADIAL SPOKE HEAD 1 HOMOLOG"/>
    <property type="match status" value="1"/>
</dbReference>
<evidence type="ECO:0000313" key="4">
    <source>
        <dbReference type="Proteomes" id="UP000288216"/>
    </source>
</evidence>
<feature type="compositionally biased region" description="Polar residues" evidence="2">
    <location>
        <begin position="162"/>
        <end position="175"/>
    </location>
</feature>
<keyword evidence="4" id="KW-1185">Reference proteome</keyword>
<dbReference type="Pfam" id="PF02493">
    <property type="entry name" value="MORN"/>
    <property type="match status" value="2"/>
</dbReference>
<gene>
    <name evidence="3" type="ORF">scyTo_0000653</name>
</gene>
<dbReference type="Gene3D" id="2.20.110.10">
    <property type="entry name" value="Histone H3 K4-specific methyltransferase SET7/9 N-terminal domain"/>
    <property type="match status" value="1"/>
</dbReference>
<evidence type="ECO:0008006" key="5">
    <source>
        <dbReference type="Google" id="ProtNLM"/>
    </source>
</evidence>
<evidence type="ECO:0000256" key="1">
    <source>
        <dbReference type="ARBA" id="ARBA00022737"/>
    </source>
</evidence>
<feature type="non-terminal residue" evidence="3">
    <location>
        <position position="1"/>
    </location>
</feature>
<proteinExistence type="predicted"/>
<keyword evidence="1" id="KW-0677">Repeat</keyword>
<protein>
    <recommendedName>
        <fullName evidence="5">MORN repeat-containing protein 1</fullName>
    </recommendedName>
</protein>
<dbReference type="STRING" id="75743.A0A401P179"/>
<comment type="caution">
    <text evidence="3">The sequence shown here is derived from an EMBL/GenBank/DDBJ whole genome shotgun (WGS) entry which is preliminary data.</text>
</comment>
<evidence type="ECO:0000313" key="3">
    <source>
        <dbReference type="EMBL" id="GCB66871.1"/>
    </source>
</evidence>
<dbReference type="PANTHER" id="PTHR43215">
    <property type="entry name" value="RADIAL SPOKE HEAD 1 HOMOLOG"/>
    <property type="match status" value="1"/>
</dbReference>
<feature type="compositionally biased region" description="Basic and acidic residues" evidence="2">
    <location>
        <begin position="199"/>
        <end position="216"/>
    </location>
</feature>
<dbReference type="Proteomes" id="UP000288216">
    <property type="component" value="Unassembled WGS sequence"/>
</dbReference>
<feature type="region of interest" description="Disordered" evidence="2">
    <location>
        <begin position="156"/>
        <end position="216"/>
    </location>
</feature>
<accession>A0A401P179</accession>